<feature type="transmembrane region" description="Helical" evidence="6">
    <location>
        <begin position="140"/>
        <end position="158"/>
    </location>
</feature>
<dbReference type="NCBIfam" id="TIGR03518">
    <property type="entry name" value="ABC_perm_GldF"/>
    <property type="match status" value="1"/>
</dbReference>
<feature type="transmembrane region" description="Helical" evidence="6">
    <location>
        <begin position="165"/>
        <end position="182"/>
    </location>
</feature>
<dbReference type="PANTHER" id="PTHR30294:SF29">
    <property type="entry name" value="MULTIDRUG ABC TRANSPORTER PERMEASE YBHS-RELATED"/>
    <property type="match status" value="1"/>
</dbReference>
<dbReference type="OrthoDB" id="9794512at2"/>
<evidence type="ECO:0000256" key="3">
    <source>
        <dbReference type="ARBA" id="ARBA00022692"/>
    </source>
</evidence>
<gene>
    <name evidence="7" type="ORF">SAMN02927937_00247</name>
</gene>
<feature type="transmembrane region" description="Helical" evidence="6">
    <location>
        <begin position="95"/>
        <end position="120"/>
    </location>
</feature>
<dbReference type="InterPro" id="IPR051449">
    <property type="entry name" value="ABC-2_transporter_component"/>
</dbReference>
<protein>
    <submittedName>
        <fullName evidence="7">ABC-2 type transport system permease protein</fullName>
    </submittedName>
</protein>
<comment type="subcellular location">
    <subcellularLocation>
        <location evidence="1">Cell membrane</location>
        <topology evidence="1">Multi-pass membrane protein</topology>
    </subcellularLocation>
</comment>
<evidence type="ECO:0000256" key="5">
    <source>
        <dbReference type="ARBA" id="ARBA00023136"/>
    </source>
</evidence>
<sequence>MKAILLREIKSFFGSLTGYLVIAVFLILNGIFLWIVDGQYNILQSGYNDLTPFFQLAPLVLLLLIPAVTMKTISDERKQGTIELLVTKPLSLNQIVTGKFLGSFLLVLLAILPTVLYIVILNPYGMPAGNMDLGSTTGSYLGLLFLIAAYTSVGIFCSSLSDNQIIAFILAVIICFVLYVGFDQLAELIKTSATIIEKIGMSYHFKSMSRGVIDTRDLIYFVSVTLFFLTATVFNLKNVRK</sequence>
<dbReference type="PANTHER" id="PTHR30294">
    <property type="entry name" value="MEMBRANE COMPONENT OF ABC TRANSPORTER YHHJ-RELATED"/>
    <property type="match status" value="1"/>
</dbReference>
<proteinExistence type="predicted"/>
<keyword evidence="4 6" id="KW-1133">Transmembrane helix</keyword>
<dbReference type="Proteomes" id="UP000199634">
    <property type="component" value="Unassembled WGS sequence"/>
</dbReference>
<feature type="transmembrane region" description="Helical" evidence="6">
    <location>
        <begin position="56"/>
        <end position="74"/>
    </location>
</feature>
<dbReference type="STRING" id="1159016.SAMN02927937_00247"/>
<evidence type="ECO:0000256" key="2">
    <source>
        <dbReference type="ARBA" id="ARBA00022475"/>
    </source>
</evidence>
<evidence type="ECO:0000313" key="7">
    <source>
        <dbReference type="EMBL" id="SEH56832.1"/>
    </source>
</evidence>
<dbReference type="EMBL" id="FNXE01000002">
    <property type="protein sequence ID" value="SEH56832.1"/>
    <property type="molecule type" value="Genomic_DNA"/>
</dbReference>
<dbReference type="InterPro" id="IPR019860">
    <property type="entry name" value="Motility-assoc_ABC_perm_GldF"/>
</dbReference>
<feature type="transmembrane region" description="Helical" evidence="6">
    <location>
        <begin position="12"/>
        <end position="36"/>
    </location>
</feature>
<dbReference type="Pfam" id="PF12679">
    <property type="entry name" value="ABC2_membrane_2"/>
    <property type="match status" value="1"/>
</dbReference>
<evidence type="ECO:0000313" key="8">
    <source>
        <dbReference type="Proteomes" id="UP000199634"/>
    </source>
</evidence>
<evidence type="ECO:0000256" key="1">
    <source>
        <dbReference type="ARBA" id="ARBA00004651"/>
    </source>
</evidence>
<accession>A0A1H6JDC0</accession>
<keyword evidence="3 6" id="KW-0812">Transmembrane</keyword>
<feature type="transmembrane region" description="Helical" evidence="6">
    <location>
        <begin position="218"/>
        <end position="236"/>
    </location>
</feature>
<dbReference type="RefSeq" id="WP_091095506.1">
    <property type="nucleotide sequence ID" value="NZ_FNXE01000002.1"/>
</dbReference>
<dbReference type="GO" id="GO:0005886">
    <property type="term" value="C:plasma membrane"/>
    <property type="evidence" value="ECO:0007669"/>
    <property type="project" value="UniProtKB-SubCell"/>
</dbReference>
<reference evidence="7 8" key="1">
    <citation type="submission" date="2016-10" db="EMBL/GenBank/DDBJ databases">
        <authorList>
            <person name="de Groot N.N."/>
        </authorList>
    </citation>
    <scope>NUCLEOTIDE SEQUENCE [LARGE SCALE GENOMIC DNA]</scope>
    <source>
        <strain evidence="7 8">CGMCC 1.10825</strain>
    </source>
</reference>
<dbReference type="AlphaFoldDB" id="A0A1H6JDC0"/>
<dbReference type="GO" id="GO:0140359">
    <property type="term" value="F:ABC-type transporter activity"/>
    <property type="evidence" value="ECO:0007669"/>
    <property type="project" value="InterPro"/>
</dbReference>
<keyword evidence="8" id="KW-1185">Reference proteome</keyword>
<evidence type="ECO:0000256" key="6">
    <source>
        <dbReference type="SAM" id="Phobius"/>
    </source>
</evidence>
<keyword evidence="2" id="KW-1003">Cell membrane</keyword>
<keyword evidence="5 6" id="KW-0472">Membrane</keyword>
<name>A0A1H6JDC0_9FLAO</name>
<organism evidence="7 8">
    <name type="scientific">Paenimyroides marinum</name>
    <dbReference type="NCBI Taxonomy" id="1159016"/>
    <lineage>
        <taxon>Bacteria</taxon>
        <taxon>Pseudomonadati</taxon>
        <taxon>Bacteroidota</taxon>
        <taxon>Flavobacteriia</taxon>
        <taxon>Flavobacteriales</taxon>
        <taxon>Flavobacteriaceae</taxon>
        <taxon>Paenimyroides</taxon>
    </lineage>
</organism>
<evidence type="ECO:0000256" key="4">
    <source>
        <dbReference type="ARBA" id="ARBA00022989"/>
    </source>
</evidence>